<dbReference type="GO" id="GO:0008982">
    <property type="term" value="F:protein-N(PI)-phosphohistidine-sugar phosphotransferase activity"/>
    <property type="evidence" value="ECO:0007669"/>
    <property type="project" value="InterPro"/>
</dbReference>
<gene>
    <name evidence="11" type="ORF">M989_03956</name>
</gene>
<comment type="caution">
    <text evidence="11">The sequence shown here is derived from an EMBL/GenBank/DDBJ whole genome shotgun (WGS) entry which is preliminary data.</text>
</comment>
<dbReference type="GO" id="GO:0005886">
    <property type="term" value="C:plasma membrane"/>
    <property type="evidence" value="ECO:0007669"/>
    <property type="project" value="UniProtKB-SubCell"/>
</dbReference>
<evidence type="ECO:0000256" key="3">
    <source>
        <dbReference type="ARBA" id="ARBA00022475"/>
    </source>
</evidence>
<evidence type="ECO:0000256" key="1">
    <source>
        <dbReference type="ARBA" id="ARBA00004651"/>
    </source>
</evidence>
<keyword evidence="7 9" id="KW-1133">Transmembrane helix</keyword>
<feature type="transmembrane region" description="Helical" evidence="9">
    <location>
        <begin position="28"/>
        <end position="47"/>
    </location>
</feature>
<feature type="transmembrane region" description="Helical" evidence="9">
    <location>
        <begin position="83"/>
        <end position="105"/>
    </location>
</feature>
<name>A0A1B7JHF9_9ENTR</name>
<keyword evidence="12" id="KW-1185">Reference proteome</keyword>
<sequence length="347" mass="36989">MIAATGILKGFLTAAVVLNVVSDKSSTWQILSVVADAFFYFLPVILGFSAGKAFNTNPYITATVGAALIHPTMVEFYKEGTALTFLGIPVILMSYAQSVIPIIIAAKVTAIAEQFLKKVLPIAIQLIFVPLILFVVIIPATFLVIGPASIYASKGLADISLALYHLSPVVTGFILAGIWQVAVIFGLHWAFIPIFINNISVYGYDPINAMLYCTVFAQTGAALAVALRAKEEKLRTVSYTATLSGFLGITEPAIYGVNLPLRKPFIMASIGSAFGGAIAGYFSAKMFGGFAQGGIFGVPLFIDPAGLGASFYGFCMSLVVAFFIALILTWTMGYQLTAEKDAVLKRN</sequence>
<evidence type="ECO:0000256" key="4">
    <source>
        <dbReference type="ARBA" id="ARBA00022597"/>
    </source>
</evidence>
<keyword evidence="6 9" id="KW-0812">Transmembrane</keyword>
<comment type="subcellular location">
    <subcellularLocation>
        <location evidence="1">Cell membrane</location>
        <topology evidence="1">Multi-pass membrane protein</topology>
    </subcellularLocation>
</comment>
<dbReference type="PATRIC" id="fig|1354264.4.peg.4105"/>
<dbReference type="GO" id="GO:0090589">
    <property type="term" value="F:protein-phosphocysteine-trehalose phosphotransferase system transporter activity"/>
    <property type="evidence" value="ECO:0007669"/>
    <property type="project" value="TreeGrafter"/>
</dbReference>
<protein>
    <submittedName>
        <fullName evidence="11">PTS system beta-glucoside-specific IIBCA component</fullName>
        <ecNumber evidence="11">2.7.1.191</ecNumber>
    </submittedName>
</protein>
<feature type="domain" description="PTS EIIC type-1" evidence="10">
    <location>
        <begin position="2"/>
        <end position="347"/>
    </location>
</feature>
<dbReference type="Pfam" id="PF02378">
    <property type="entry name" value="PTS_EIIC"/>
    <property type="match status" value="1"/>
</dbReference>
<organism evidence="11 12">
    <name type="scientific">Kluyvera georgiana ATCC 51603</name>
    <dbReference type="NCBI Taxonomy" id="1354264"/>
    <lineage>
        <taxon>Bacteria</taxon>
        <taxon>Pseudomonadati</taxon>
        <taxon>Pseudomonadota</taxon>
        <taxon>Gammaproteobacteria</taxon>
        <taxon>Enterobacterales</taxon>
        <taxon>Enterobacteriaceae</taxon>
        <taxon>Kluyvera</taxon>
    </lineage>
</organism>
<evidence type="ECO:0000256" key="7">
    <source>
        <dbReference type="ARBA" id="ARBA00022989"/>
    </source>
</evidence>
<dbReference type="InterPro" id="IPR013013">
    <property type="entry name" value="PTS_EIIC_1"/>
</dbReference>
<evidence type="ECO:0000256" key="6">
    <source>
        <dbReference type="ARBA" id="ARBA00022692"/>
    </source>
</evidence>
<dbReference type="EMBL" id="LXEU01000079">
    <property type="protein sequence ID" value="OAT47362.1"/>
    <property type="molecule type" value="Genomic_DNA"/>
</dbReference>
<dbReference type="AlphaFoldDB" id="A0A1B7JHF9"/>
<dbReference type="GO" id="GO:0015771">
    <property type="term" value="P:trehalose transport"/>
    <property type="evidence" value="ECO:0007669"/>
    <property type="project" value="TreeGrafter"/>
</dbReference>
<dbReference type="InterPro" id="IPR003352">
    <property type="entry name" value="PTS_EIIC"/>
</dbReference>
<dbReference type="GO" id="GO:0009401">
    <property type="term" value="P:phosphoenolpyruvate-dependent sugar phosphotransferase system"/>
    <property type="evidence" value="ECO:0007669"/>
    <property type="project" value="UniProtKB-KW"/>
</dbReference>
<keyword evidence="4" id="KW-0762">Sugar transport</keyword>
<feature type="transmembrane region" description="Helical" evidence="9">
    <location>
        <begin position="126"/>
        <end position="152"/>
    </location>
</feature>
<keyword evidence="3" id="KW-1003">Cell membrane</keyword>
<keyword evidence="11" id="KW-0808">Transferase</keyword>
<feature type="transmembrane region" description="Helical" evidence="9">
    <location>
        <begin position="209"/>
        <end position="227"/>
    </location>
</feature>
<keyword evidence="5" id="KW-0598">Phosphotransferase system</keyword>
<feature type="transmembrane region" description="Helical" evidence="9">
    <location>
        <begin position="239"/>
        <end position="258"/>
    </location>
</feature>
<feature type="transmembrane region" description="Helical" evidence="9">
    <location>
        <begin position="172"/>
        <end position="197"/>
    </location>
</feature>
<dbReference type="EC" id="2.7.1.191" evidence="11"/>
<feature type="transmembrane region" description="Helical" evidence="9">
    <location>
        <begin position="309"/>
        <end position="330"/>
    </location>
</feature>
<evidence type="ECO:0000259" key="10">
    <source>
        <dbReference type="PROSITE" id="PS51103"/>
    </source>
</evidence>
<proteinExistence type="predicted"/>
<dbReference type="PANTHER" id="PTHR30175:SF1">
    <property type="entry name" value="PTS SYSTEM ARBUTIN-, CELLOBIOSE-, AND SALICIN-SPECIFIC EIIBC COMPONENT-RELATED"/>
    <property type="match status" value="1"/>
</dbReference>
<evidence type="ECO:0000256" key="8">
    <source>
        <dbReference type="ARBA" id="ARBA00023136"/>
    </source>
</evidence>
<keyword evidence="2" id="KW-0813">Transport</keyword>
<dbReference type="PANTHER" id="PTHR30175">
    <property type="entry name" value="PHOSPHOTRANSFERASE SYSTEM TRANSPORT PROTEIN"/>
    <property type="match status" value="1"/>
</dbReference>
<reference evidence="11 12" key="1">
    <citation type="submission" date="2016-04" db="EMBL/GenBank/DDBJ databases">
        <title>ATOL: Assembling a taxonomically balanced genome-scale reconstruction of the evolutionary history of the Enterobacteriaceae.</title>
        <authorList>
            <person name="Plunkett G.III."/>
            <person name="Neeno-Eckwall E.C."/>
            <person name="Glasner J.D."/>
            <person name="Perna N.T."/>
        </authorList>
    </citation>
    <scope>NUCLEOTIDE SEQUENCE [LARGE SCALE GENOMIC DNA]</scope>
    <source>
        <strain evidence="11 12">ATCC 51603</strain>
    </source>
</reference>
<evidence type="ECO:0000256" key="9">
    <source>
        <dbReference type="SAM" id="Phobius"/>
    </source>
</evidence>
<evidence type="ECO:0000313" key="12">
    <source>
        <dbReference type="Proteomes" id="UP000078386"/>
    </source>
</evidence>
<dbReference type="Proteomes" id="UP000078386">
    <property type="component" value="Unassembled WGS sequence"/>
</dbReference>
<dbReference type="InterPro" id="IPR050558">
    <property type="entry name" value="PTS_Sugar-Specific_Components"/>
</dbReference>
<evidence type="ECO:0000256" key="2">
    <source>
        <dbReference type="ARBA" id="ARBA00022448"/>
    </source>
</evidence>
<accession>A0A1B7JHF9</accession>
<keyword evidence="8 9" id="KW-0472">Membrane</keyword>
<evidence type="ECO:0000313" key="11">
    <source>
        <dbReference type="EMBL" id="OAT47362.1"/>
    </source>
</evidence>
<dbReference type="PROSITE" id="PS51103">
    <property type="entry name" value="PTS_EIIC_TYPE_1"/>
    <property type="match status" value="1"/>
</dbReference>
<dbReference type="RefSeq" id="WP_064548158.1">
    <property type="nucleotide sequence ID" value="NZ_LXEU01000079.1"/>
</dbReference>
<evidence type="ECO:0000256" key="5">
    <source>
        <dbReference type="ARBA" id="ARBA00022683"/>
    </source>
</evidence>